<feature type="region of interest" description="Disordered" evidence="1">
    <location>
        <begin position="434"/>
        <end position="458"/>
    </location>
</feature>
<feature type="compositionally biased region" description="Polar residues" evidence="1">
    <location>
        <begin position="206"/>
        <end position="216"/>
    </location>
</feature>
<protein>
    <submittedName>
        <fullName evidence="2">Uncharacterized protein</fullName>
    </submittedName>
</protein>
<evidence type="ECO:0000256" key="1">
    <source>
        <dbReference type="SAM" id="MobiDB-lite"/>
    </source>
</evidence>
<dbReference type="EnsemblMetazoa" id="CLYHEMT020592.1">
    <property type="protein sequence ID" value="CLYHEMP020592.1"/>
    <property type="gene ID" value="CLYHEMG020592"/>
</dbReference>
<dbReference type="OrthoDB" id="6092352at2759"/>
<keyword evidence="3" id="KW-1185">Reference proteome</keyword>
<dbReference type="InterPro" id="IPR031526">
    <property type="entry name" value="DUF4698"/>
</dbReference>
<dbReference type="Proteomes" id="UP000594262">
    <property type="component" value="Unplaced"/>
</dbReference>
<feature type="region of interest" description="Disordered" evidence="1">
    <location>
        <begin position="205"/>
        <end position="234"/>
    </location>
</feature>
<dbReference type="PANTHER" id="PTHR34754">
    <property type="entry name" value="COILED-COIL DOMAIN-CONTAINING PROTEIN 60"/>
    <property type="match status" value="1"/>
</dbReference>
<feature type="compositionally biased region" description="Polar residues" evidence="1">
    <location>
        <begin position="444"/>
        <end position="457"/>
    </location>
</feature>
<feature type="compositionally biased region" description="Basic and acidic residues" evidence="1">
    <location>
        <begin position="105"/>
        <end position="120"/>
    </location>
</feature>
<sequence>MYTLQNNTPLSNTGVNAGEVVRYVRNALSGTSKGANDPGIKNRSIDGFLKDANEWKRTLERRTEQKSCGFFARPDYKYKECGNVVLKNKKLVISSLKEIGNSFHTQHENRSNARQEENKDTTQANQQQQKSSHLSIARSNKNERDIDNGFSLIKERLRRAEKRITFIKAGQKLADQLVKENAEKELERQQGRDWNDDMVMIDPSCKKNSIPVTNLTTDDEKQSGDGQTDNQTETRSYRYFAEKLENIVTIFKIVQNMRPRDLKTKTPLSLDALKSLKNSNFYENRRTGRLSILSQRHESLSHGTTPKTRDAGTKIPHASNLHESTSRHSEIGSPNLATPRIRNTATNSKQNRRLSPVSFSRHVENVDDFITVEPATPLTAADQQLEVNNNWMKVAPSRHGGMNANVSRQQMSHKRQRQPSLWHVARARHSSKTLPPISLDATPSRMNASNSPNPMTSSRRKITIYNKHNKNQSPVMSQQQSYRVPETWDEFVSMETGTTTTGTGGQAAANANKNETTENQLDVNNNFVRGPSRVGIHSNTSKQQMSFKRQRVHTWNTKQTTENIPLWQKIIQQSHQRDINEKDIQNANAKKQGKSSSEKHEELLSSLVNGFEKTKKKYADKVEKELINRADAYQVQYDAIAATHLKEQDLKRMRTRVQEWRQLINAESARPPTWMELLKMEQKELGIKKNDAGMGAKFQQLRKYVDTQGSAVLKAKLCLLVLSLPAYEICKVPMQDAAKFFAKHIVDTSENNINEWLVSRKLLTNNNKNENNDNVENCNK</sequence>
<feature type="region of interest" description="Disordered" evidence="1">
    <location>
        <begin position="321"/>
        <end position="341"/>
    </location>
</feature>
<dbReference type="PANTHER" id="PTHR34754:SF1">
    <property type="entry name" value="COILED-COIL DOMAIN-CONTAINING PROTEIN 60"/>
    <property type="match status" value="1"/>
</dbReference>
<evidence type="ECO:0000313" key="2">
    <source>
        <dbReference type="EnsemblMetazoa" id="CLYHEMP020592.1"/>
    </source>
</evidence>
<feature type="region of interest" description="Disordered" evidence="1">
    <location>
        <begin position="102"/>
        <end position="141"/>
    </location>
</feature>
<accession>A0A7M5XE12</accession>
<dbReference type="GeneID" id="136816015"/>
<evidence type="ECO:0000313" key="3">
    <source>
        <dbReference type="Proteomes" id="UP000594262"/>
    </source>
</evidence>
<dbReference type="RefSeq" id="XP_066928538.1">
    <property type="nucleotide sequence ID" value="XM_067072437.1"/>
</dbReference>
<feature type="compositionally biased region" description="Polar residues" evidence="1">
    <location>
        <begin position="121"/>
        <end position="139"/>
    </location>
</feature>
<dbReference type="AlphaFoldDB" id="A0A7M5XE12"/>
<name>A0A7M5XE12_9CNID</name>
<organism evidence="2 3">
    <name type="scientific">Clytia hemisphaerica</name>
    <dbReference type="NCBI Taxonomy" id="252671"/>
    <lineage>
        <taxon>Eukaryota</taxon>
        <taxon>Metazoa</taxon>
        <taxon>Cnidaria</taxon>
        <taxon>Hydrozoa</taxon>
        <taxon>Hydroidolina</taxon>
        <taxon>Leptothecata</taxon>
        <taxon>Obeliida</taxon>
        <taxon>Clytiidae</taxon>
        <taxon>Clytia</taxon>
    </lineage>
</organism>
<reference evidence="2" key="1">
    <citation type="submission" date="2021-01" db="UniProtKB">
        <authorList>
            <consortium name="EnsemblMetazoa"/>
        </authorList>
    </citation>
    <scope>IDENTIFICATION</scope>
</reference>
<proteinExistence type="predicted"/>
<feature type="compositionally biased region" description="Polar residues" evidence="1">
    <location>
        <begin position="224"/>
        <end position="234"/>
    </location>
</feature>